<evidence type="ECO:0000256" key="2">
    <source>
        <dbReference type="ARBA" id="ARBA00022840"/>
    </source>
</evidence>
<dbReference type="Pfam" id="PF20986">
    <property type="entry name" value="DUF6849"/>
    <property type="match status" value="1"/>
</dbReference>
<keyword evidence="6" id="KW-1185">Reference proteome</keyword>
<accession>A0A075LVH9</accession>
<dbReference type="GeneID" id="24842730"/>
<organism evidence="5 6">
    <name type="scientific">Palaeococcus pacificus DY20341</name>
    <dbReference type="NCBI Taxonomy" id="1343739"/>
    <lineage>
        <taxon>Archaea</taxon>
        <taxon>Methanobacteriati</taxon>
        <taxon>Methanobacteriota</taxon>
        <taxon>Thermococci</taxon>
        <taxon>Thermococcales</taxon>
        <taxon>Thermococcaceae</taxon>
        <taxon>Palaeococcus</taxon>
    </lineage>
</organism>
<dbReference type="OrthoDB" id="86308at2157"/>
<dbReference type="Gene3D" id="3.10.330.10">
    <property type="match status" value="1"/>
</dbReference>
<reference evidence="6" key="1">
    <citation type="submission" date="2013-06" db="EMBL/GenBank/DDBJ databases">
        <title>Complete Genome Sequence of Hyperthermophilic Palaeococcus pacificus DY20341T, Isolated from a Deep-Sea Hydrothermal Sediments.</title>
        <authorList>
            <person name="Zeng X."/>
            <person name="Shao Z."/>
        </authorList>
    </citation>
    <scope>NUCLEOTIDE SEQUENCE [LARGE SCALE GENOMIC DNA]</scope>
    <source>
        <strain evidence="6">DY20341</strain>
    </source>
</reference>
<sequence length="145" mass="16476">MKLILKPLFDAELPSEFVDILKAKLLGREIKEGQEIEVELLGKPLRFRVVYAEPKVLKADKSLRIELTGEEISSVTLEFEKPVRELIALDKSFAVVFDDEVLILNHKGHKIYNQKFEELKDVMAIKNSIVVIHNGGKKLTLIALP</sequence>
<feature type="domain" description="DUF6849" evidence="4">
    <location>
        <begin position="76"/>
        <end position="144"/>
    </location>
</feature>
<reference evidence="5 6" key="2">
    <citation type="journal article" date="2015" name="Genome Announc.">
        <title>Complete Genome Sequence of Hyperthermophilic Piezophilic Archaeon Palaeococcus pacificus DY20341T, Isolated from Deep-Sea Hydrothermal Sediments.</title>
        <authorList>
            <person name="Zeng X."/>
            <person name="Jebbar M."/>
            <person name="Shao Z."/>
        </authorList>
    </citation>
    <scope>NUCLEOTIDE SEQUENCE [LARGE SCALE GENOMIC DNA]</scope>
    <source>
        <strain evidence="5 6">DY20341</strain>
    </source>
</reference>
<dbReference type="EMBL" id="CP006019">
    <property type="protein sequence ID" value="AIF70017.1"/>
    <property type="molecule type" value="Genomic_DNA"/>
</dbReference>
<evidence type="ECO:0000259" key="4">
    <source>
        <dbReference type="Pfam" id="PF20986"/>
    </source>
</evidence>
<dbReference type="RefSeq" id="WP_048165514.1">
    <property type="nucleotide sequence ID" value="NZ_CP006019.1"/>
</dbReference>
<dbReference type="InterPro" id="IPR004201">
    <property type="entry name" value="Cdc48_dom2"/>
</dbReference>
<dbReference type="Gene3D" id="2.40.10.360">
    <property type="match status" value="1"/>
</dbReference>
<keyword evidence="2" id="KW-0067">ATP-binding</keyword>
<dbReference type="GO" id="GO:0005524">
    <property type="term" value="F:ATP binding"/>
    <property type="evidence" value="ECO:0007669"/>
    <property type="project" value="UniProtKB-KW"/>
</dbReference>
<name>A0A075LVH9_9EURY</name>
<dbReference type="InterPro" id="IPR029067">
    <property type="entry name" value="CDC48_domain_2-like_sf"/>
</dbReference>
<dbReference type="SUPFAM" id="SSF54585">
    <property type="entry name" value="Cdc48 domain 2-like"/>
    <property type="match status" value="1"/>
</dbReference>
<dbReference type="InterPro" id="IPR049295">
    <property type="entry name" value="DUF6849"/>
</dbReference>
<proteinExistence type="predicted"/>
<dbReference type="Proteomes" id="UP000027981">
    <property type="component" value="Chromosome"/>
</dbReference>
<dbReference type="Pfam" id="PF02933">
    <property type="entry name" value="CDC48_2"/>
    <property type="match status" value="1"/>
</dbReference>
<protein>
    <submittedName>
        <fullName evidence="5">Uncharacterized protein</fullName>
    </submittedName>
</protein>
<dbReference type="eggNOG" id="arCOG05773">
    <property type="taxonomic scope" value="Archaea"/>
</dbReference>
<evidence type="ECO:0000259" key="3">
    <source>
        <dbReference type="Pfam" id="PF02933"/>
    </source>
</evidence>
<dbReference type="HOGENOM" id="CLU_1763950_0_0_2"/>
<evidence type="ECO:0000313" key="6">
    <source>
        <dbReference type="Proteomes" id="UP000027981"/>
    </source>
</evidence>
<evidence type="ECO:0000256" key="1">
    <source>
        <dbReference type="ARBA" id="ARBA00022741"/>
    </source>
</evidence>
<gene>
    <name evidence="5" type="ORF">PAP_08145</name>
</gene>
<dbReference type="AlphaFoldDB" id="A0A075LVH9"/>
<keyword evidence="1" id="KW-0547">Nucleotide-binding</keyword>
<dbReference type="KEGG" id="ppac:PAP_08145"/>
<evidence type="ECO:0000313" key="5">
    <source>
        <dbReference type="EMBL" id="AIF70017.1"/>
    </source>
</evidence>
<dbReference type="STRING" id="1343739.PAP_08145"/>
<feature type="domain" description="CDC48" evidence="3">
    <location>
        <begin position="14"/>
        <end position="65"/>
    </location>
</feature>